<dbReference type="InterPro" id="IPR022236">
    <property type="entry name" value="DUF3761"/>
</dbReference>
<evidence type="ECO:0000313" key="2">
    <source>
        <dbReference type="EMBL" id="RAV00679.1"/>
    </source>
</evidence>
<dbReference type="RefSeq" id="WP_083213475.1">
    <property type="nucleotide sequence ID" value="NZ_QMEU01000001.1"/>
</dbReference>
<gene>
    <name evidence="2" type="ORF">DQP58_00115</name>
</gene>
<proteinExistence type="predicted"/>
<dbReference type="Pfam" id="PF12587">
    <property type="entry name" value="DUF3761"/>
    <property type="match status" value="1"/>
</dbReference>
<evidence type="ECO:0000313" key="3">
    <source>
        <dbReference type="Proteomes" id="UP000250347"/>
    </source>
</evidence>
<dbReference type="AlphaFoldDB" id="A0A329KXZ8"/>
<sequence>MLFRASLVALAAAAATIGPAPAAVAQNDCPPGYYTAASGDCVPSPRKGSSPCPNPTAICRDGSYSCSEHPYSGGTCHGHDGVQTHLT</sequence>
<feature type="chain" id="PRO_5016371267" evidence="1">
    <location>
        <begin position="23"/>
        <end position="87"/>
    </location>
</feature>
<reference evidence="2 3" key="1">
    <citation type="submission" date="2018-06" db="EMBL/GenBank/DDBJ databases">
        <title>NTM in soil in Japan.</title>
        <authorList>
            <person name="Ohya K."/>
        </authorList>
    </citation>
    <scope>NUCLEOTIDE SEQUENCE [LARGE SCALE GENOMIC DNA]</scope>
    <source>
        <strain evidence="2 3">GF76</strain>
    </source>
</reference>
<name>A0A329KXZ8_9MYCO</name>
<protein>
    <submittedName>
        <fullName evidence="2">DUF3761 domain-containing protein</fullName>
    </submittedName>
</protein>
<organism evidence="2 3">
    <name type="scientific">Mycobacterium colombiense</name>
    <dbReference type="NCBI Taxonomy" id="339268"/>
    <lineage>
        <taxon>Bacteria</taxon>
        <taxon>Bacillati</taxon>
        <taxon>Actinomycetota</taxon>
        <taxon>Actinomycetes</taxon>
        <taxon>Mycobacteriales</taxon>
        <taxon>Mycobacteriaceae</taxon>
        <taxon>Mycobacterium</taxon>
        <taxon>Mycobacterium avium complex (MAC)</taxon>
    </lineage>
</organism>
<comment type="caution">
    <text evidence="2">The sequence shown here is derived from an EMBL/GenBank/DDBJ whole genome shotgun (WGS) entry which is preliminary data.</text>
</comment>
<feature type="signal peptide" evidence="1">
    <location>
        <begin position="1"/>
        <end position="22"/>
    </location>
</feature>
<evidence type="ECO:0000256" key="1">
    <source>
        <dbReference type="SAM" id="SignalP"/>
    </source>
</evidence>
<keyword evidence="1" id="KW-0732">Signal</keyword>
<dbReference type="Proteomes" id="UP000250347">
    <property type="component" value="Unassembled WGS sequence"/>
</dbReference>
<accession>A0A329KXZ8</accession>
<dbReference type="EMBL" id="QMEU01000001">
    <property type="protein sequence ID" value="RAV00679.1"/>
    <property type="molecule type" value="Genomic_DNA"/>
</dbReference>